<sequence length="473" mass="52572">MSLSAEVFIPFDTLDSEYYLLLSVDSKNTIWESDEQNNEASLLMKINKTFSSDLAVVSVSSSSGQFYYGEDVTVNWKIRNNGSQRVQGYKCDSVYLSQDDVWQIEDVKLGKSICSYTILEPYNGGTSRDTPYSITSELPLTSLGEYRGLVKTRSNFLDPNHQNNIAVGPKNLNVTFPRLPLDGCVDVSLKPGDDWSYVIDNVPDKKTIIVTINSSIADAFHELFVRHSKPATAFQYDGGSKFALSADQEVIIPETTAGKYYVLMRRYDASSSAASTTNKTSRLCARIAKFEIIRIFPNQVAPLGNATLHFEGTLFGQKLEAFLVNSSTNDNFIKAEEVYRMSSTEVYATFITRNLTIGATFHVKLVNIESQEEASLARSLVIIRGESGRLKPHVDFPEVLLVDTPGLIILSYENVGDTDILTPLLSLSISEGQTQLRPVQKDRQSAQFTSTVMFLAQPFQGPGGIYHQRLMGK</sequence>
<evidence type="ECO:0000313" key="2">
    <source>
        <dbReference type="Proteomes" id="UP001163046"/>
    </source>
</evidence>
<dbReference type="Gene3D" id="2.60.120.380">
    <property type="match status" value="1"/>
</dbReference>
<dbReference type="AlphaFoldDB" id="A0A9X0DAC5"/>
<comment type="caution">
    <text evidence="1">The sequence shown here is derived from an EMBL/GenBank/DDBJ whole genome shotgun (WGS) entry which is preliminary data.</text>
</comment>
<dbReference type="Gene3D" id="2.60.40.10">
    <property type="entry name" value="Immunoglobulins"/>
    <property type="match status" value="1"/>
</dbReference>
<gene>
    <name evidence="1" type="ORF">OS493_010261</name>
</gene>
<protein>
    <recommendedName>
        <fullName evidence="3">CARDB domain-containing protein</fullName>
    </recommendedName>
</protein>
<keyword evidence="2" id="KW-1185">Reference proteome</keyword>
<dbReference type="InterPro" id="IPR013783">
    <property type="entry name" value="Ig-like_fold"/>
</dbReference>
<dbReference type="Proteomes" id="UP001163046">
    <property type="component" value="Unassembled WGS sequence"/>
</dbReference>
<evidence type="ECO:0008006" key="3">
    <source>
        <dbReference type="Google" id="ProtNLM"/>
    </source>
</evidence>
<proteinExistence type="predicted"/>
<dbReference type="EMBL" id="MU825400">
    <property type="protein sequence ID" value="KAJ7392610.1"/>
    <property type="molecule type" value="Genomic_DNA"/>
</dbReference>
<dbReference type="OrthoDB" id="5986940at2759"/>
<reference evidence="1" key="1">
    <citation type="submission" date="2023-01" db="EMBL/GenBank/DDBJ databases">
        <title>Genome assembly of the deep-sea coral Lophelia pertusa.</title>
        <authorList>
            <person name="Herrera S."/>
            <person name="Cordes E."/>
        </authorList>
    </citation>
    <scope>NUCLEOTIDE SEQUENCE</scope>
    <source>
        <strain evidence="1">USNM1676648</strain>
        <tissue evidence="1">Polyp</tissue>
    </source>
</reference>
<evidence type="ECO:0000313" key="1">
    <source>
        <dbReference type="EMBL" id="KAJ7392610.1"/>
    </source>
</evidence>
<accession>A0A9X0DAC5</accession>
<name>A0A9X0DAC5_9CNID</name>
<organism evidence="1 2">
    <name type="scientific">Desmophyllum pertusum</name>
    <dbReference type="NCBI Taxonomy" id="174260"/>
    <lineage>
        <taxon>Eukaryota</taxon>
        <taxon>Metazoa</taxon>
        <taxon>Cnidaria</taxon>
        <taxon>Anthozoa</taxon>
        <taxon>Hexacorallia</taxon>
        <taxon>Scleractinia</taxon>
        <taxon>Caryophylliina</taxon>
        <taxon>Caryophylliidae</taxon>
        <taxon>Desmophyllum</taxon>
    </lineage>
</organism>